<comment type="pathway">
    <text evidence="3">Bacterial outer membrane biogenesis; LPS O-antigen biosynthesis.</text>
</comment>
<dbReference type="EMBL" id="MSDO01000020">
    <property type="protein sequence ID" value="OLO03622.1"/>
    <property type="molecule type" value="Genomic_DNA"/>
</dbReference>
<dbReference type="SUPFAM" id="SSF53448">
    <property type="entry name" value="Nucleotide-diphospho-sugar transferases"/>
    <property type="match status" value="1"/>
</dbReference>
<dbReference type="FunFam" id="3.90.550.10:FF:000023">
    <property type="entry name" value="Glucose-1-phosphate thymidylyltransferase"/>
    <property type="match status" value="1"/>
</dbReference>
<evidence type="ECO:0000256" key="8">
    <source>
        <dbReference type="ARBA" id="ARBA00022723"/>
    </source>
</evidence>
<dbReference type="Proteomes" id="UP000186878">
    <property type="component" value="Unassembled WGS sequence"/>
</dbReference>
<keyword evidence="6 11" id="KW-0808">Transferase</keyword>
<dbReference type="OrthoDB" id="9803871at2"/>
<keyword evidence="9 11" id="KW-0460">Magnesium</keyword>
<keyword evidence="14" id="KW-1185">Reference proteome</keyword>
<evidence type="ECO:0000256" key="5">
    <source>
        <dbReference type="ARBA" id="ARBA00012461"/>
    </source>
</evidence>
<accession>A0A1Q8SQF6</accession>
<keyword evidence="7 11" id="KW-0548">Nucleotidyltransferase</keyword>
<comment type="cofactor">
    <cofactor evidence="1">
        <name>Mg(2+)</name>
        <dbReference type="ChEBI" id="CHEBI:18420"/>
    </cofactor>
</comment>
<dbReference type="NCBIfam" id="TIGR01207">
    <property type="entry name" value="rmlA"/>
    <property type="match status" value="1"/>
</dbReference>
<evidence type="ECO:0000256" key="10">
    <source>
        <dbReference type="ARBA" id="ARBA00049336"/>
    </source>
</evidence>
<dbReference type="AlphaFoldDB" id="A0A1Q8SQF6"/>
<evidence type="ECO:0000256" key="9">
    <source>
        <dbReference type="ARBA" id="ARBA00022842"/>
    </source>
</evidence>
<dbReference type="InterPro" id="IPR029044">
    <property type="entry name" value="Nucleotide-diphossugar_trans"/>
</dbReference>
<evidence type="ECO:0000256" key="2">
    <source>
        <dbReference type="ARBA" id="ARBA00004781"/>
    </source>
</evidence>
<keyword evidence="8 11" id="KW-0479">Metal-binding</keyword>
<gene>
    <name evidence="13" type="ORF">BTW07_13625</name>
</gene>
<comment type="similarity">
    <text evidence="4 11">Belongs to the glucose-1-phosphate thymidylyltransferase family.</text>
</comment>
<dbReference type="InterPro" id="IPR005835">
    <property type="entry name" value="NTP_transferase_dom"/>
</dbReference>
<sequence length="309" mass="34101">MARKGIILAGGSGTRLHPITQGISKQLLPVYDKPMIYYPISVLMLAGIREILIISTPSDLPQYQYLLGDGAQFGVRFEYAEQPSPDGLAQAFLIGESFIGSDSVCLVLGDNVFHGQHFSEQLMRASDMQKGATVFGYLVKDPERFGVVEFDASGKALSIEEKPIKPKSPYAVTGLYFYDNDVVEIAHQVKPSERGELEITSINNAYLERGDLRVERLGRGFAWLDTGTHDSLLEAGQYVQTIEHRQGLKVACLEEIAWNQGWIDDALLTERGTALKKTGYGQYLLKRLEDAQRGATLTEAAVAGIRGNR</sequence>
<evidence type="ECO:0000313" key="14">
    <source>
        <dbReference type="Proteomes" id="UP000186878"/>
    </source>
</evidence>
<dbReference type="Pfam" id="PF00483">
    <property type="entry name" value="NTP_transferase"/>
    <property type="match status" value="1"/>
</dbReference>
<protein>
    <recommendedName>
        <fullName evidence="5 11">Glucose-1-phosphate thymidylyltransferase</fullName>
        <ecNumber evidence="5 11">2.7.7.24</ecNumber>
    </recommendedName>
</protein>
<dbReference type="STRING" id="404433.BTW07_13625"/>
<evidence type="ECO:0000256" key="1">
    <source>
        <dbReference type="ARBA" id="ARBA00001946"/>
    </source>
</evidence>
<dbReference type="CDD" id="cd02538">
    <property type="entry name" value="G1P_TT_short"/>
    <property type="match status" value="1"/>
</dbReference>
<evidence type="ECO:0000259" key="12">
    <source>
        <dbReference type="Pfam" id="PF00483"/>
    </source>
</evidence>
<comment type="function">
    <text evidence="11">Catalyzes the formation of dTDP-glucose, from dTTP and glucose 1-phosphate, as well as its pyrophosphorolysis.</text>
</comment>
<name>A0A1Q8SQF6_9GAMM</name>
<dbReference type="PANTHER" id="PTHR43532:SF1">
    <property type="entry name" value="GLUCOSE-1-PHOSPHATE THYMIDYLYLTRANSFERASE 1"/>
    <property type="match status" value="1"/>
</dbReference>
<evidence type="ECO:0000256" key="6">
    <source>
        <dbReference type="ARBA" id="ARBA00022679"/>
    </source>
</evidence>
<evidence type="ECO:0000313" key="13">
    <source>
        <dbReference type="EMBL" id="OLO03622.1"/>
    </source>
</evidence>
<dbReference type="GO" id="GO:0046872">
    <property type="term" value="F:metal ion binding"/>
    <property type="evidence" value="ECO:0007669"/>
    <property type="project" value="UniProtKB-KW"/>
</dbReference>
<dbReference type="Gene3D" id="3.90.550.10">
    <property type="entry name" value="Spore Coat Polysaccharide Biosynthesis Protein SpsA, Chain A"/>
    <property type="match status" value="1"/>
</dbReference>
<dbReference type="InterPro" id="IPR005907">
    <property type="entry name" value="G1P_thy_trans_s"/>
</dbReference>
<dbReference type="GO" id="GO:0008879">
    <property type="term" value="F:glucose-1-phosphate thymidylyltransferase activity"/>
    <property type="evidence" value="ECO:0007669"/>
    <property type="project" value="UniProtKB-EC"/>
</dbReference>
<organism evidence="13 14">
    <name type="scientific">Salinicola socius</name>
    <dbReference type="NCBI Taxonomy" id="404433"/>
    <lineage>
        <taxon>Bacteria</taxon>
        <taxon>Pseudomonadati</taxon>
        <taxon>Pseudomonadota</taxon>
        <taxon>Gammaproteobacteria</taxon>
        <taxon>Oceanospirillales</taxon>
        <taxon>Halomonadaceae</taxon>
        <taxon>Salinicola</taxon>
    </lineage>
</organism>
<reference evidence="13 14" key="1">
    <citation type="submission" date="2016-12" db="EMBL/GenBank/DDBJ databases">
        <title>Draft genome sequences of strains Salinicola socius SMB35, Salinicola sp. MH3R3-1 and Chromohalobacter sp. SMB17 from the Verkhnekamsk potash mining region of Russia.</title>
        <authorList>
            <person name="Mavrodi D.V."/>
            <person name="Olsson B.E."/>
            <person name="Korsakova E.S."/>
            <person name="Pyankova A."/>
            <person name="Mavrodi O.V."/>
            <person name="Plotnikova E.G."/>
        </authorList>
    </citation>
    <scope>NUCLEOTIDE SEQUENCE [LARGE SCALE GENOMIC DNA]</scope>
    <source>
        <strain evidence="13 14">SMB35</strain>
    </source>
</reference>
<proteinExistence type="inferred from homology"/>
<evidence type="ECO:0000256" key="11">
    <source>
        <dbReference type="RuleBase" id="RU003706"/>
    </source>
</evidence>
<feature type="domain" description="Nucleotidyl transferase" evidence="12">
    <location>
        <begin position="4"/>
        <end position="239"/>
    </location>
</feature>
<evidence type="ECO:0000256" key="3">
    <source>
        <dbReference type="ARBA" id="ARBA00005125"/>
    </source>
</evidence>
<dbReference type="PANTHER" id="PTHR43532">
    <property type="entry name" value="GLUCOSE-1-PHOSPHATE THYMIDYLYLTRANSFERASE"/>
    <property type="match status" value="1"/>
</dbReference>
<evidence type="ECO:0000256" key="4">
    <source>
        <dbReference type="ARBA" id="ARBA00010480"/>
    </source>
</evidence>
<dbReference type="EC" id="2.7.7.24" evidence="5 11"/>
<dbReference type="RefSeq" id="WP_075570722.1">
    <property type="nucleotide sequence ID" value="NZ_MSDO01000020.1"/>
</dbReference>
<comment type="caution">
    <text evidence="13">The sequence shown here is derived from an EMBL/GenBank/DDBJ whole genome shotgun (WGS) entry which is preliminary data.</text>
</comment>
<evidence type="ECO:0000256" key="7">
    <source>
        <dbReference type="ARBA" id="ARBA00022695"/>
    </source>
</evidence>
<comment type="pathway">
    <text evidence="2">Carbohydrate biosynthesis; dTDP-L-rhamnose biosynthesis.</text>
</comment>
<comment type="catalytic activity">
    <reaction evidence="10 11">
        <text>dTTP + alpha-D-glucose 1-phosphate + H(+) = dTDP-alpha-D-glucose + diphosphate</text>
        <dbReference type="Rhea" id="RHEA:15225"/>
        <dbReference type="ChEBI" id="CHEBI:15378"/>
        <dbReference type="ChEBI" id="CHEBI:33019"/>
        <dbReference type="ChEBI" id="CHEBI:37568"/>
        <dbReference type="ChEBI" id="CHEBI:57477"/>
        <dbReference type="ChEBI" id="CHEBI:58601"/>
        <dbReference type="EC" id="2.7.7.24"/>
    </reaction>
</comment>